<dbReference type="STRING" id="1225564.AA309_14785"/>
<dbReference type="EC" id="2.4.1.1" evidence="4"/>
<evidence type="ECO:0000256" key="5">
    <source>
        <dbReference type="ARBA" id="ARBA00022676"/>
    </source>
</evidence>
<dbReference type="Pfam" id="PF00343">
    <property type="entry name" value="Phosphorylase"/>
    <property type="match status" value="1"/>
</dbReference>
<dbReference type="NCBIfam" id="TIGR02094">
    <property type="entry name" value="more_P_ylases"/>
    <property type="match status" value="1"/>
</dbReference>
<comment type="cofactor">
    <cofactor evidence="2">
        <name>pyridoxal 5'-phosphate</name>
        <dbReference type="ChEBI" id="CHEBI:597326"/>
    </cofactor>
</comment>
<keyword evidence="8" id="KW-0119">Carbohydrate metabolism</keyword>
<gene>
    <name evidence="10" type="ORF">AA309_14785</name>
</gene>
<dbReference type="SUPFAM" id="SSF53756">
    <property type="entry name" value="UDP-Glycosyltransferase/glycogen phosphorylase"/>
    <property type="match status" value="1"/>
</dbReference>
<accession>A0A0H1RI02</accession>
<organism evidence="10 11">
    <name type="scientific">Microvirga vignae</name>
    <dbReference type="NCBI Taxonomy" id="1225564"/>
    <lineage>
        <taxon>Bacteria</taxon>
        <taxon>Pseudomonadati</taxon>
        <taxon>Pseudomonadota</taxon>
        <taxon>Alphaproteobacteria</taxon>
        <taxon>Hyphomicrobiales</taxon>
        <taxon>Methylobacteriaceae</taxon>
        <taxon>Microvirga</taxon>
    </lineage>
</organism>
<comment type="catalytic activity">
    <reaction evidence="1">
        <text>[(1-&gt;4)-alpha-D-glucosyl](n) + phosphate = [(1-&gt;4)-alpha-D-glucosyl](n-1) + alpha-D-glucose 1-phosphate</text>
        <dbReference type="Rhea" id="RHEA:41732"/>
        <dbReference type="Rhea" id="RHEA-COMP:9584"/>
        <dbReference type="Rhea" id="RHEA-COMP:9586"/>
        <dbReference type="ChEBI" id="CHEBI:15444"/>
        <dbReference type="ChEBI" id="CHEBI:43474"/>
        <dbReference type="ChEBI" id="CHEBI:58601"/>
        <dbReference type="EC" id="2.4.1.1"/>
    </reaction>
</comment>
<dbReference type="AlphaFoldDB" id="A0A0H1RI02"/>
<evidence type="ECO:0000313" key="11">
    <source>
        <dbReference type="Proteomes" id="UP000035489"/>
    </source>
</evidence>
<dbReference type="PANTHER" id="PTHR42655">
    <property type="entry name" value="GLYCOGEN PHOSPHORYLASE"/>
    <property type="match status" value="1"/>
</dbReference>
<dbReference type="PANTHER" id="PTHR42655:SF1">
    <property type="entry name" value="GLYCOGEN PHOSPHORYLASE"/>
    <property type="match status" value="1"/>
</dbReference>
<dbReference type="GO" id="GO:0008184">
    <property type="term" value="F:glycogen phosphorylase activity"/>
    <property type="evidence" value="ECO:0007669"/>
    <property type="project" value="InterPro"/>
</dbReference>
<evidence type="ECO:0000256" key="1">
    <source>
        <dbReference type="ARBA" id="ARBA00001275"/>
    </source>
</evidence>
<dbReference type="EMBL" id="LCYG01000037">
    <property type="protein sequence ID" value="KLK92262.1"/>
    <property type="molecule type" value="Genomic_DNA"/>
</dbReference>
<evidence type="ECO:0000256" key="3">
    <source>
        <dbReference type="ARBA" id="ARBA00006047"/>
    </source>
</evidence>
<dbReference type="InterPro" id="IPR011834">
    <property type="entry name" value="Agluc_phsphrylas"/>
</dbReference>
<evidence type="ECO:0000256" key="8">
    <source>
        <dbReference type="ARBA" id="ARBA00023277"/>
    </source>
</evidence>
<keyword evidence="11" id="KW-1185">Reference proteome</keyword>
<keyword evidence="7" id="KW-0663">Pyridoxal phosphate</keyword>
<evidence type="ECO:0000313" key="10">
    <source>
        <dbReference type="EMBL" id="KLK92262.1"/>
    </source>
</evidence>
<comment type="similarity">
    <text evidence="3">Belongs to the glycogen phosphorylase family.</text>
</comment>
<dbReference type="InterPro" id="IPR035090">
    <property type="entry name" value="Pyridoxal_P_attach_site"/>
</dbReference>
<keyword evidence="6" id="KW-0808">Transferase</keyword>
<comment type="caution">
    <text evidence="10">The sequence shown here is derived from an EMBL/GenBank/DDBJ whole genome shotgun (WGS) entry which is preliminary data.</text>
</comment>
<keyword evidence="5" id="KW-0328">Glycosyltransferase</keyword>
<dbReference type="GO" id="GO:0030170">
    <property type="term" value="F:pyridoxal phosphate binding"/>
    <property type="evidence" value="ECO:0007669"/>
    <property type="project" value="InterPro"/>
</dbReference>
<name>A0A0H1RI02_9HYPH</name>
<dbReference type="PATRIC" id="fig|1225564.3.peg.3842"/>
<dbReference type="InterPro" id="IPR052182">
    <property type="entry name" value="Glycogen/Maltodextrin_Phosph"/>
</dbReference>
<dbReference type="PROSITE" id="PS00102">
    <property type="entry name" value="PHOSPHORYLASE"/>
    <property type="match status" value="1"/>
</dbReference>
<evidence type="ECO:0000256" key="7">
    <source>
        <dbReference type="ARBA" id="ARBA00022898"/>
    </source>
</evidence>
<reference evidence="10 11" key="1">
    <citation type="submission" date="2015-05" db="EMBL/GenBank/DDBJ databases">
        <title>Draft genome sequence of Microvirga vignae strain BR3299, a novel nitrogen fixing bacteria isolated from Brazil semi-aired region.</title>
        <authorList>
            <person name="Zilli J.E."/>
            <person name="Passos S.R."/>
            <person name="Leite J."/>
            <person name="Baldani J.I."/>
            <person name="Xavier G.R."/>
            <person name="Rumjaneck N.G."/>
            <person name="Simoes-Araujo J.L."/>
        </authorList>
    </citation>
    <scope>NUCLEOTIDE SEQUENCE [LARGE SCALE GENOMIC DNA]</scope>
    <source>
        <strain evidence="10 11">BR3299</strain>
    </source>
</reference>
<evidence type="ECO:0000256" key="9">
    <source>
        <dbReference type="ARBA" id="ARBA00025174"/>
    </source>
</evidence>
<sequence length="560" mass="62843">MIDSYLSRTRIAYFSMEIALRSEMRTYSGGLGVLAGDTVRSAADLEMPMVFVTLASRQGYLRQEIDAKGQQIDHADPWEPDDWATPLPDAMAVTIEGRNVWVRPWLYEWVSPRGYKVPVIMLDTHVDENDLHDRGITHRLYGGDDAYRLKQEILLGIGGEQVLRALGFKIETYHLNEGHAALLPLALLRRGDDIEAVRRRCVFTTHTPVEAGHDRFSYEQVAHILGEFLDIDQIKALAGDDLLNMTRLALNLSSYVNGVSLRHAETTRQMFPGHRIHAVTNGVHARQWTHPAFARLFHDTAPDWDVRPEALARVIHLSDEAVWRAHEEAKGDLIALAQEAARQSLDPALPIIGFARRMTGYKRAGLLLSDWSRLMEIHHLFPFQIVMAGKAHPRDEGGKQLIHEITAQAHHARIPIAFIPNYQMDLAKIIVAGSDIWLNTPLPPLEASGTSGMKAALNGVLNFSTLDGWWLEGCEEGITGWGIGQEGSPDDHARILYDKLENTILPFYCKNRSGWIGMMKHAIAKIGPVFNTQRMMRAYASEAYLLHVKDATDQSLLTGE</sequence>
<dbReference type="GO" id="GO:0005975">
    <property type="term" value="P:carbohydrate metabolic process"/>
    <property type="evidence" value="ECO:0007669"/>
    <property type="project" value="InterPro"/>
</dbReference>
<dbReference type="InterPro" id="IPR000811">
    <property type="entry name" value="Glyco_trans_35"/>
</dbReference>
<proteinExistence type="inferred from homology"/>
<comment type="function">
    <text evidence="9">Phosphorylase is an important allosteric enzyme in carbohydrate metabolism. Enzymes from different sources differ in their regulatory mechanisms and in their natural substrates. However, all known phosphorylases share catalytic and structural properties.</text>
</comment>
<protein>
    <recommendedName>
        <fullName evidence="4">glycogen phosphorylase</fullName>
        <ecNumber evidence="4">2.4.1.1</ecNumber>
    </recommendedName>
</protein>
<evidence type="ECO:0000256" key="2">
    <source>
        <dbReference type="ARBA" id="ARBA00001933"/>
    </source>
</evidence>
<evidence type="ECO:0000256" key="4">
    <source>
        <dbReference type="ARBA" id="ARBA00012591"/>
    </source>
</evidence>
<dbReference type="Proteomes" id="UP000035489">
    <property type="component" value="Unassembled WGS sequence"/>
</dbReference>
<evidence type="ECO:0000256" key="6">
    <source>
        <dbReference type="ARBA" id="ARBA00022679"/>
    </source>
</evidence>
<dbReference type="Gene3D" id="3.40.50.2000">
    <property type="entry name" value="Glycogen Phosphorylase B"/>
    <property type="match status" value="3"/>
</dbReference>